<dbReference type="PANTHER" id="PTHR36699:SF1">
    <property type="entry name" value="L,D-TRANSPEPTIDASE YAFK-RELATED"/>
    <property type="match status" value="1"/>
</dbReference>
<dbReference type="GO" id="GO:0008360">
    <property type="term" value="P:regulation of cell shape"/>
    <property type="evidence" value="ECO:0007669"/>
    <property type="project" value="UniProtKB-UniRule"/>
</dbReference>
<protein>
    <recommendedName>
        <fullName evidence="9">L,D-TPase catalytic domain-containing protein</fullName>
    </recommendedName>
</protein>
<dbReference type="PANTHER" id="PTHR36699">
    <property type="entry name" value="LD-TRANSPEPTIDASE"/>
    <property type="match status" value="1"/>
</dbReference>
<dbReference type="AlphaFoldDB" id="A0A7C4EX08"/>
<evidence type="ECO:0000256" key="2">
    <source>
        <dbReference type="ARBA" id="ARBA00005992"/>
    </source>
</evidence>
<keyword evidence="5 7" id="KW-0573">Peptidoglycan synthesis</keyword>
<evidence type="ECO:0000313" key="10">
    <source>
        <dbReference type="EMBL" id="HGH61236.1"/>
    </source>
</evidence>
<evidence type="ECO:0000256" key="4">
    <source>
        <dbReference type="ARBA" id="ARBA00022960"/>
    </source>
</evidence>
<dbReference type="SUPFAM" id="SSF141523">
    <property type="entry name" value="L,D-transpeptidase catalytic domain-like"/>
    <property type="match status" value="1"/>
</dbReference>
<keyword evidence="6 7" id="KW-0961">Cell wall biogenesis/degradation</keyword>
<evidence type="ECO:0000256" key="7">
    <source>
        <dbReference type="PROSITE-ProRule" id="PRU01373"/>
    </source>
</evidence>
<dbReference type="UniPathway" id="UPA00219"/>
<dbReference type="InterPro" id="IPR038063">
    <property type="entry name" value="Transpep_catalytic_dom"/>
</dbReference>
<reference evidence="10" key="1">
    <citation type="journal article" date="2020" name="mSystems">
        <title>Genome- and Community-Level Interaction Insights into Carbon Utilization and Element Cycling Functions of Hydrothermarchaeota in Hydrothermal Sediment.</title>
        <authorList>
            <person name="Zhou Z."/>
            <person name="Liu Y."/>
            <person name="Xu W."/>
            <person name="Pan J."/>
            <person name="Luo Z.H."/>
            <person name="Li M."/>
        </authorList>
    </citation>
    <scope>NUCLEOTIDE SEQUENCE [LARGE SCALE GENOMIC DNA]</scope>
    <source>
        <strain evidence="10">SpSt-769</strain>
    </source>
</reference>
<dbReference type="InterPro" id="IPR005490">
    <property type="entry name" value="LD_TPept_cat_dom"/>
</dbReference>
<feature type="active site" description="Proton donor/acceptor" evidence="7">
    <location>
        <position position="164"/>
    </location>
</feature>
<sequence length="205" mass="22920">MRQGLHWLYARFAIVVLAFFTLAASVAASDDPLPQPEGPARVRIAIHCSRNLLQVWLGPTLMREYPVETGKGGVHKRRSGDHRTPIGEYEIAWMASRHSPKGHRIVDGRSWCRDNKFIDAPKGPPLEKLWSASYGGDEACVMSLNYPNEKDRARGFTGDCIHIHSCKHLVDAALTKSFGCIHMFPQDARELYDVVSVGTPVKIFP</sequence>
<dbReference type="GO" id="GO:0071555">
    <property type="term" value="P:cell wall organization"/>
    <property type="evidence" value="ECO:0007669"/>
    <property type="project" value="UniProtKB-UniRule"/>
</dbReference>
<feature type="chain" id="PRO_5027802823" description="L,D-TPase catalytic domain-containing protein" evidence="8">
    <location>
        <begin position="29"/>
        <end position="205"/>
    </location>
</feature>
<organism evidence="10">
    <name type="scientific">Desulfomonile tiedjei</name>
    <dbReference type="NCBI Taxonomy" id="2358"/>
    <lineage>
        <taxon>Bacteria</taxon>
        <taxon>Pseudomonadati</taxon>
        <taxon>Thermodesulfobacteriota</taxon>
        <taxon>Desulfomonilia</taxon>
        <taxon>Desulfomonilales</taxon>
        <taxon>Desulfomonilaceae</taxon>
        <taxon>Desulfomonile</taxon>
    </lineage>
</organism>
<evidence type="ECO:0000259" key="9">
    <source>
        <dbReference type="PROSITE" id="PS52029"/>
    </source>
</evidence>
<comment type="caution">
    <text evidence="10">The sequence shown here is derived from an EMBL/GenBank/DDBJ whole genome shotgun (WGS) entry which is preliminary data.</text>
</comment>
<comment type="similarity">
    <text evidence="2">Belongs to the YkuD family.</text>
</comment>
<keyword evidence="4 7" id="KW-0133">Cell shape</keyword>
<proteinExistence type="inferred from homology"/>
<evidence type="ECO:0000256" key="5">
    <source>
        <dbReference type="ARBA" id="ARBA00022984"/>
    </source>
</evidence>
<dbReference type="EMBL" id="DTGT01000251">
    <property type="protein sequence ID" value="HGH61236.1"/>
    <property type="molecule type" value="Genomic_DNA"/>
</dbReference>
<dbReference type="Gene3D" id="2.40.440.10">
    <property type="entry name" value="L,D-transpeptidase catalytic domain-like"/>
    <property type="match status" value="1"/>
</dbReference>
<comment type="pathway">
    <text evidence="1 7">Cell wall biogenesis; peptidoglycan biosynthesis.</text>
</comment>
<name>A0A7C4EX08_9BACT</name>
<accession>A0A7C4EX08</accession>
<evidence type="ECO:0000256" key="8">
    <source>
        <dbReference type="SAM" id="SignalP"/>
    </source>
</evidence>
<evidence type="ECO:0000256" key="3">
    <source>
        <dbReference type="ARBA" id="ARBA00022679"/>
    </source>
</evidence>
<feature type="domain" description="L,D-TPase catalytic" evidence="9">
    <location>
        <begin position="42"/>
        <end position="204"/>
    </location>
</feature>
<keyword evidence="8" id="KW-0732">Signal</keyword>
<feature type="active site" description="Nucleophile" evidence="7">
    <location>
        <position position="180"/>
    </location>
</feature>
<keyword evidence="3" id="KW-0808">Transferase</keyword>
<feature type="signal peptide" evidence="8">
    <location>
        <begin position="1"/>
        <end position="28"/>
    </location>
</feature>
<dbReference type="GO" id="GO:0016740">
    <property type="term" value="F:transferase activity"/>
    <property type="evidence" value="ECO:0007669"/>
    <property type="project" value="UniProtKB-KW"/>
</dbReference>
<evidence type="ECO:0000256" key="6">
    <source>
        <dbReference type="ARBA" id="ARBA00023316"/>
    </source>
</evidence>
<dbReference type="PROSITE" id="PS52029">
    <property type="entry name" value="LD_TPASE"/>
    <property type="match status" value="1"/>
</dbReference>
<dbReference type="CDD" id="cd16913">
    <property type="entry name" value="YkuD_like"/>
    <property type="match status" value="1"/>
</dbReference>
<gene>
    <name evidence="10" type="ORF">ENV54_08065</name>
</gene>
<evidence type="ECO:0000256" key="1">
    <source>
        <dbReference type="ARBA" id="ARBA00004752"/>
    </source>
</evidence>
<dbReference type="Pfam" id="PF03734">
    <property type="entry name" value="YkuD"/>
    <property type="match status" value="1"/>
</dbReference>
<dbReference type="GO" id="GO:0009252">
    <property type="term" value="P:peptidoglycan biosynthetic process"/>
    <property type="evidence" value="ECO:0007669"/>
    <property type="project" value="UniProtKB-UniPathway"/>
</dbReference>
<dbReference type="GO" id="GO:0004180">
    <property type="term" value="F:carboxypeptidase activity"/>
    <property type="evidence" value="ECO:0007669"/>
    <property type="project" value="UniProtKB-ARBA"/>
</dbReference>